<feature type="transmembrane region" description="Helical" evidence="7">
    <location>
        <begin position="146"/>
        <end position="166"/>
    </location>
</feature>
<keyword evidence="10" id="KW-0808">Transferase</keyword>
<feature type="transmembrane region" description="Helical" evidence="7">
    <location>
        <begin position="178"/>
        <end position="204"/>
    </location>
</feature>
<comment type="subcellular location">
    <subcellularLocation>
        <location evidence="1">Cell membrane</location>
        <topology evidence="1">Multi-pass membrane protein</topology>
    </subcellularLocation>
</comment>
<keyword evidence="10" id="KW-0489">Methyltransferase</keyword>
<feature type="transmembrane region" description="Helical" evidence="7">
    <location>
        <begin position="124"/>
        <end position="140"/>
    </location>
</feature>
<dbReference type="Proteomes" id="UP000199800">
    <property type="component" value="Unassembled WGS sequence"/>
</dbReference>
<keyword evidence="11" id="KW-1185">Reference proteome</keyword>
<feature type="transmembrane region" description="Helical" evidence="7">
    <location>
        <begin position="224"/>
        <end position="244"/>
    </location>
</feature>
<dbReference type="RefSeq" id="WP_092476602.1">
    <property type="nucleotide sequence ID" value="NZ_FOHN01000004.1"/>
</dbReference>
<evidence type="ECO:0000256" key="1">
    <source>
        <dbReference type="ARBA" id="ARBA00004651"/>
    </source>
</evidence>
<organism evidence="10 11">
    <name type="scientific">[Clostridium] polysaccharolyticum</name>
    <dbReference type="NCBI Taxonomy" id="29364"/>
    <lineage>
        <taxon>Bacteria</taxon>
        <taxon>Bacillati</taxon>
        <taxon>Bacillota</taxon>
        <taxon>Clostridia</taxon>
        <taxon>Lachnospirales</taxon>
        <taxon>Lachnospiraceae</taxon>
    </lineage>
</organism>
<evidence type="ECO:0000259" key="9">
    <source>
        <dbReference type="Pfam" id="PF06750"/>
    </source>
</evidence>
<name>A0A1H9ZSB6_9FIRM</name>
<dbReference type="GO" id="GO:0006465">
    <property type="term" value="P:signal peptide processing"/>
    <property type="evidence" value="ECO:0007669"/>
    <property type="project" value="TreeGrafter"/>
</dbReference>
<comment type="similarity">
    <text evidence="2">Belongs to the peptidase A24 family.</text>
</comment>
<dbReference type="InterPro" id="IPR010627">
    <property type="entry name" value="Prepilin_pept_A24_N"/>
</dbReference>
<evidence type="ECO:0000256" key="7">
    <source>
        <dbReference type="SAM" id="Phobius"/>
    </source>
</evidence>
<evidence type="ECO:0000256" key="3">
    <source>
        <dbReference type="ARBA" id="ARBA00022475"/>
    </source>
</evidence>
<evidence type="ECO:0000313" key="11">
    <source>
        <dbReference type="Proteomes" id="UP000199800"/>
    </source>
</evidence>
<dbReference type="InterPro" id="IPR000045">
    <property type="entry name" value="Prepilin_IV_endopep_pep"/>
</dbReference>
<evidence type="ECO:0000256" key="6">
    <source>
        <dbReference type="ARBA" id="ARBA00023136"/>
    </source>
</evidence>
<accession>A0A1H9ZSB6</accession>
<dbReference type="PANTHER" id="PTHR30487:SF0">
    <property type="entry name" value="PREPILIN LEADER PEPTIDASE_N-METHYLTRANSFERASE-RELATED"/>
    <property type="match status" value="1"/>
</dbReference>
<feature type="domain" description="Prepilin peptidase A24 N-terminal" evidence="9">
    <location>
        <begin position="11"/>
        <end position="90"/>
    </location>
</feature>
<dbReference type="Gene3D" id="1.20.120.1220">
    <property type="match status" value="1"/>
</dbReference>
<dbReference type="Pfam" id="PF01478">
    <property type="entry name" value="Peptidase_A24"/>
    <property type="match status" value="1"/>
</dbReference>
<feature type="transmembrane region" description="Helical" evidence="7">
    <location>
        <begin position="6"/>
        <end position="27"/>
    </location>
</feature>
<dbReference type="GO" id="GO:0005886">
    <property type="term" value="C:plasma membrane"/>
    <property type="evidence" value="ECO:0007669"/>
    <property type="project" value="UniProtKB-SubCell"/>
</dbReference>
<evidence type="ECO:0000256" key="4">
    <source>
        <dbReference type="ARBA" id="ARBA00022692"/>
    </source>
</evidence>
<gene>
    <name evidence="10" type="ORF">SAMN04487772_10478</name>
</gene>
<dbReference type="EMBL" id="FOHN01000004">
    <property type="protein sequence ID" value="SES84245.1"/>
    <property type="molecule type" value="Genomic_DNA"/>
</dbReference>
<reference evidence="10 11" key="1">
    <citation type="submission" date="2016-10" db="EMBL/GenBank/DDBJ databases">
        <authorList>
            <person name="de Groot N.N."/>
        </authorList>
    </citation>
    <scope>NUCLEOTIDE SEQUENCE [LARGE SCALE GENOMIC DNA]</scope>
    <source>
        <strain evidence="10 11">DSM 1801</strain>
    </source>
</reference>
<keyword evidence="6 7" id="KW-0472">Membrane</keyword>
<keyword evidence="3" id="KW-1003">Cell membrane</keyword>
<protein>
    <submittedName>
        <fullName evidence="10">Leader peptidase (Prepilin peptidase) / N-methyltransferase</fullName>
    </submittedName>
</protein>
<dbReference type="OrthoDB" id="9789291at2"/>
<evidence type="ECO:0000313" key="10">
    <source>
        <dbReference type="EMBL" id="SES84245.1"/>
    </source>
</evidence>
<dbReference type="STRING" id="29364.SAMN04487772_10478"/>
<evidence type="ECO:0000259" key="8">
    <source>
        <dbReference type="Pfam" id="PF01478"/>
    </source>
</evidence>
<keyword evidence="5 7" id="KW-1133">Transmembrane helix</keyword>
<evidence type="ECO:0000256" key="2">
    <source>
        <dbReference type="ARBA" id="ARBA00005801"/>
    </source>
</evidence>
<proteinExistence type="inferred from homology"/>
<dbReference type="GO" id="GO:0008168">
    <property type="term" value="F:methyltransferase activity"/>
    <property type="evidence" value="ECO:0007669"/>
    <property type="project" value="UniProtKB-KW"/>
</dbReference>
<dbReference type="InterPro" id="IPR050882">
    <property type="entry name" value="Prepilin_peptidase/N-MTase"/>
</dbReference>
<dbReference type="Pfam" id="PF06750">
    <property type="entry name" value="A24_N_bact"/>
    <property type="match status" value="1"/>
</dbReference>
<dbReference type="GO" id="GO:0032259">
    <property type="term" value="P:methylation"/>
    <property type="evidence" value="ECO:0007669"/>
    <property type="project" value="UniProtKB-KW"/>
</dbReference>
<dbReference type="PANTHER" id="PTHR30487">
    <property type="entry name" value="TYPE 4 PREPILIN-LIKE PROTEINS LEADER PEPTIDE-PROCESSING ENZYME"/>
    <property type="match status" value="1"/>
</dbReference>
<dbReference type="GO" id="GO:0004190">
    <property type="term" value="F:aspartic-type endopeptidase activity"/>
    <property type="evidence" value="ECO:0007669"/>
    <property type="project" value="InterPro"/>
</dbReference>
<feature type="transmembrane region" description="Helical" evidence="7">
    <location>
        <begin position="99"/>
        <end position="117"/>
    </location>
</feature>
<evidence type="ECO:0000256" key="5">
    <source>
        <dbReference type="ARBA" id="ARBA00022989"/>
    </source>
</evidence>
<dbReference type="AlphaFoldDB" id="A0A1H9ZSB6"/>
<feature type="transmembrane region" description="Helical" evidence="7">
    <location>
        <begin position="75"/>
        <end position="93"/>
    </location>
</feature>
<feature type="domain" description="Prepilin type IV endopeptidase peptidase" evidence="8">
    <location>
        <begin position="105"/>
        <end position="205"/>
    </location>
</feature>
<keyword evidence="4 7" id="KW-0812">Transmembrane</keyword>
<sequence>MEILLYGIVFLYGIIFGSFLNVCIYRIPDKEGITSRSHCRKCGYPLLWYDLVPLFSYLFLRGKCRKCGTKISIQYPLVELLNGGLWLGVFSCYGFQLKSVLYCGLISILIVISVIDFRTYEIPPVLNGWIGILGIVQVIADRDNWLKYVIGFFSISIFLLILYYASKGRAIGGGDVKLMAVVGLLLGWQLALFAFVTGCLLGSVIHSIRMKVSEEGNVLAMGPYLAGGILCAIFAGNPFIQWYLMICLA</sequence>